<feature type="transmembrane region" description="Helical" evidence="12">
    <location>
        <begin position="460"/>
        <end position="479"/>
    </location>
</feature>
<dbReference type="GO" id="GO:0005789">
    <property type="term" value="C:endoplasmic reticulum membrane"/>
    <property type="evidence" value="ECO:0007669"/>
    <property type="project" value="UniProtKB-SubCell"/>
</dbReference>
<evidence type="ECO:0000313" key="15">
    <source>
        <dbReference type="EMBL" id="PLW30756.1"/>
    </source>
</evidence>
<keyword evidence="7 12" id="KW-0256">Endoplasmic reticulum</keyword>
<dbReference type="UniPathway" id="UPA00378"/>
<keyword evidence="9 12" id="KW-0472">Membrane</keyword>
<evidence type="ECO:0000256" key="4">
    <source>
        <dbReference type="ARBA" id="ARBA00022676"/>
    </source>
</evidence>
<evidence type="ECO:0000259" key="14">
    <source>
        <dbReference type="Pfam" id="PF13439"/>
    </source>
</evidence>
<dbReference type="PANTHER" id="PTHR45918">
    <property type="entry name" value="ALPHA-1,3/1,6-MANNOSYLTRANSFERASE ALG2"/>
    <property type="match status" value="1"/>
</dbReference>
<organism evidence="15 16">
    <name type="scientific">Puccinia coronata f. sp. avenae</name>
    <dbReference type="NCBI Taxonomy" id="200324"/>
    <lineage>
        <taxon>Eukaryota</taxon>
        <taxon>Fungi</taxon>
        <taxon>Dikarya</taxon>
        <taxon>Basidiomycota</taxon>
        <taxon>Pucciniomycotina</taxon>
        <taxon>Pucciniomycetes</taxon>
        <taxon>Pucciniales</taxon>
        <taxon>Pucciniaceae</taxon>
        <taxon>Puccinia</taxon>
    </lineage>
</organism>
<comment type="similarity">
    <text evidence="12">Belongs to the glycosyltransferase group 1 family.</text>
</comment>
<dbReference type="EMBL" id="PGCI01000287">
    <property type="protein sequence ID" value="PLW30756.1"/>
    <property type="molecule type" value="Genomic_DNA"/>
</dbReference>
<comment type="catalytic activity">
    <reaction evidence="11 12">
        <text>an alpha-D-Man-(1-&gt;3)-beta-D-Man-(1-&gt;4)-beta-D-GlcNAc-(1-&gt;4)-alpha-D-GlcNAc-diphospho-di-trans,poly-cis-dolichol + GDP-alpha-D-mannose = an alpha-D-Man-(1-&gt;3)-[alpha-D-Man-(1-&gt;6)]-beta-D-Man-(1-&gt;4)-beta-D-GlcNAc-(1-&gt;4)-alpha-D-GlcNAc-diphospho-di-trans,poly-cis-dolichol + GDP + H(+)</text>
        <dbReference type="Rhea" id="RHEA:29519"/>
        <dbReference type="Rhea" id="RHEA-COMP:19513"/>
        <dbReference type="Rhea" id="RHEA-COMP:19515"/>
        <dbReference type="ChEBI" id="CHEBI:15378"/>
        <dbReference type="ChEBI" id="CHEBI:57527"/>
        <dbReference type="ChEBI" id="CHEBI:58189"/>
        <dbReference type="ChEBI" id="CHEBI:132510"/>
        <dbReference type="ChEBI" id="CHEBI:132511"/>
        <dbReference type="EC" id="2.4.1.257"/>
    </reaction>
    <physiologicalReaction direction="left-to-right" evidence="11 12">
        <dbReference type="Rhea" id="RHEA:29520"/>
    </physiologicalReaction>
</comment>
<keyword evidence="8 12" id="KW-1133">Transmembrane helix</keyword>
<comment type="subcellular location">
    <subcellularLocation>
        <location evidence="2 12">Endoplasmic reticulum membrane</location>
    </subcellularLocation>
</comment>
<dbReference type="InterPro" id="IPR028098">
    <property type="entry name" value="Glyco_trans_4-like_N"/>
</dbReference>
<feature type="domain" description="Glycosyl transferase family 1" evidence="13">
    <location>
        <begin position="222"/>
        <end position="423"/>
    </location>
</feature>
<feature type="domain" description="Glycosyltransferase subfamily 4-like N-terminal" evidence="14">
    <location>
        <begin position="16"/>
        <end position="208"/>
    </location>
</feature>
<protein>
    <recommendedName>
        <fullName evidence="12">Alpha-1,3/1,6-mannosyltransferase ALG2</fullName>
        <ecNumber evidence="12">2.4.1.132</ecNumber>
        <ecNumber evidence="12">2.4.1.257</ecNumber>
    </recommendedName>
    <alternativeName>
        <fullName evidence="12">GDP-Man:Man(1)GlcNAc(2)-PP-Dol alpha-1,3-mannosyltransferase</fullName>
    </alternativeName>
</protein>
<evidence type="ECO:0000256" key="1">
    <source>
        <dbReference type="ARBA" id="ARBA00003142"/>
    </source>
</evidence>
<dbReference type="EC" id="2.4.1.132" evidence="12"/>
<evidence type="ECO:0000313" key="16">
    <source>
        <dbReference type="Proteomes" id="UP000235392"/>
    </source>
</evidence>
<evidence type="ECO:0000256" key="8">
    <source>
        <dbReference type="ARBA" id="ARBA00022989"/>
    </source>
</evidence>
<dbReference type="InterPro" id="IPR027054">
    <property type="entry name" value="ALG2"/>
</dbReference>
<dbReference type="Gene3D" id="3.40.50.2000">
    <property type="entry name" value="Glycogen Phosphorylase B"/>
    <property type="match status" value="2"/>
</dbReference>
<proteinExistence type="inferred from homology"/>
<keyword evidence="5 12" id="KW-0808">Transferase</keyword>
<dbReference type="AlphaFoldDB" id="A0A2N5TZ15"/>
<evidence type="ECO:0000256" key="12">
    <source>
        <dbReference type="RuleBase" id="RU367136"/>
    </source>
</evidence>
<sequence>MTHPLRIAFIHPDLGIGGAERLVVDAALGLTQLGHTVTIYTSFHTPARSFAETHDGTLQVRVLGGWLVPRSVFQRCVTICAVLRQLHLSLHLICLSLSLFLSHQSVCDVFFVDQLSAAIPLLRYLTRTPVLFYGHFPDLLLSSDNNPSSGLLAKLKALYRLPLDWLEEYTTANADTILVNSHFTAEVFTRTLTSINKKPKVVYPGVDITTYDIPEHDQADLKTSLIHSDRPTILSINRFERKKDINLILQAFIQLRKKVTTSSSDSGLLPPRLVLAGGYDERLADNRQTLKALQANVPAHMSQQTLTPDEVESVDATGTTSSPDVLFLLNISHPNKLALLRARSTKLLGYTASNEHLGIGPLEGMACRLPVLAVDSGGPRETVDDPRTGFLVPPDPVQWAHTIRNILTMDDHQRRLMGDAGRERVVQLFSTHVMAKQFENTIHEIMLASSRRSDLWLEPGFFFLISFIIVPLLTISIGARQFL</sequence>
<dbReference type="Pfam" id="PF13439">
    <property type="entry name" value="Glyco_transf_4"/>
    <property type="match status" value="1"/>
</dbReference>
<dbReference type="GO" id="GO:0102704">
    <property type="term" value="F:GDP-Man:Man(2)GlcNAc(2)-PP-Dol alpha-1,6-mannosyltransferase activity"/>
    <property type="evidence" value="ECO:0007669"/>
    <property type="project" value="UniProtKB-UniRule"/>
</dbReference>
<comment type="catalytic activity">
    <reaction evidence="10 12">
        <text>a beta-D-Man-(1-&gt;4)-beta-D-GlcNAc-(1-&gt;4)-alpha-D-GlcNAc-diphospho-di-trans,poly-cis-dolichol + GDP-alpha-D-mannose = an alpha-D-Man-(1-&gt;3)-beta-D-Man-(1-&gt;4)-beta-D-GlcNAc-(1-&gt;4)-alpha-D-GlcNAc-diphospho-di-trans,poly-cis-dolichol + GDP + H(+)</text>
        <dbReference type="Rhea" id="RHEA:29515"/>
        <dbReference type="Rhea" id="RHEA-COMP:19511"/>
        <dbReference type="Rhea" id="RHEA-COMP:19513"/>
        <dbReference type="ChEBI" id="CHEBI:15378"/>
        <dbReference type="ChEBI" id="CHEBI:57527"/>
        <dbReference type="ChEBI" id="CHEBI:58189"/>
        <dbReference type="ChEBI" id="CHEBI:58472"/>
        <dbReference type="ChEBI" id="CHEBI:132510"/>
        <dbReference type="EC" id="2.4.1.132"/>
    </reaction>
    <physiologicalReaction direction="left-to-right" evidence="10 12">
        <dbReference type="Rhea" id="RHEA:29516"/>
    </physiologicalReaction>
</comment>
<name>A0A2N5TZ15_9BASI</name>
<comment type="function">
    <text evidence="1 12">Mannosylates Man(2)GlcNAc(2)-dolichol diphosphate and Man(1)GlcNAc(2)-dolichol diphosphate to form Man(3)GlcNAc(2)-dolichol diphosphate.</text>
</comment>
<keyword evidence="4 12" id="KW-0328">Glycosyltransferase</keyword>
<evidence type="ECO:0000256" key="7">
    <source>
        <dbReference type="ARBA" id="ARBA00022824"/>
    </source>
</evidence>
<keyword evidence="6 12" id="KW-0812">Transmembrane</keyword>
<evidence type="ECO:0000256" key="6">
    <source>
        <dbReference type="ARBA" id="ARBA00022692"/>
    </source>
</evidence>
<evidence type="ECO:0000256" key="9">
    <source>
        <dbReference type="ARBA" id="ARBA00023136"/>
    </source>
</evidence>
<evidence type="ECO:0000259" key="13">
    <source>
        <dbReference type="Pfam" id="PF00534"/>
    </source>
</evidence>
<evidence type="ECO:0000256" key="3">
    <source>
        <dbReference type="ARBA" id="ARBA00004922"/>
    </source>
</evidence>
<evidence type="ECO:0000256" key="5">
    <source>
        <dbReference type="ARBA" id="ARBA00022679"/>
    </source>
</evidence>
<dbReference type="GO" id="GO:0004378">
    <property type="term" value="F:GDP-Man:Man(1)GlcNAc(2)-PP-Dol alpha-1,3-mannosyltransferase activity"/>
    <property type="evidence" value="ECO:0007669"/>
    <property type="project" value="UniProtKB-UniRule"/>
</dbReference>
<evidence type="ECO:0000256" key="11">
    <source>
        <dbReference type="ARBA" id="ARBA00045104"/>
    </source>
</evidence>
<gene>
    <name evidence="15" type="ORF">PCASD_15399</name>
</gene>
<evidence type="ECO:0000256" key="10">
    <source>
        <dbReference type="ARBA" id="ARBA00045103"/>
    </source>
</evidence>
<comment type="pathway">
    <text evidence="3 12">Protein modification; protein glycosylation.</text>
</comment>
<comment type="caution">
    <text evidence="15">The sequence shown here is derived from an EMBL/GenBank/DDBJ whole genome shotgun (WGS) entry which is preliminary data.</text>
</comment>
<dbReference type="Pfam" id="PF00534">
    <property type="entry name" value="Glycos_transf_1"/>
    <property type="match status" value="1"/>
</dbReference>
<dbReference type="EC" id="2.4.1.257" evidence="12"/>
<accession>A0A2N5TZ15</accession>
<evidence type="ECO:0000256" key="2">
    <source>
        <dbReference type="ARBA" id="ARBA00004586"/>
    </source>
</evidence>
<reference evidence="15 16" key="1">
    <citation type="submission" date="2017-11" db="EMBL/GenBank/DDBJ databases">
        <title>De novo assembly and phasing of dikaryotic genomes from two isolates of Puccinia coronata f. sp. avenae, the causal agent of oat crown rust.</title>
        <authorList>
            <person name="Miller M.E."/>
            <person name="Zhang Y."/>
            <person name="Omidvar V."/>
            <person name="Sperschneider J."/>
            <person name="Schwessinger B."/>
            <person name="Raley C."/>
            <person name="Palmer J.M."/>
            <person name="Garnica D."/>
            <person name="Upadhyaya N."/>
            <person name="Rathjen J."/>
            <person name="Taylor J.M."/>
            <person name="Park R.F."/>
            <person name="Dodds P.N."/>
            <person name="Hirsch C.D."/>
            <person name="Kianian S.F."/>
            <person name="Figueroa M."/>
        </authorList>
    </citation>
    <scope>NUCLEOTIDE SEQUENCE [LARGE SCALE GENOMIC DNA]</scope>
    <source>
        <strain evidence="15">12SD80</strain>
    </source>
</reference>
<dbReference type="InterPro" id="IPR001296">
    <property type="entry name" value="Glyco_trans_1"/>
</dbReference>
<dbReference type="Proteomes" id="UP000235392">
    <property type="component" value="Unassembled WGS sequence"/>
</dbReference>
<dbReference type="PANTHER" id="PTHR45918:SF1">
    <property type="entry name" value="ALPHA-1,3_1,6-MANNOSYLTRANSFERASE ALG2"/>
    <property type="match status" value="1"/>
</dbReference>
<dbReference type="SUPFAM" id="SSF53756">
    <property type="entry name" value="UDP-Glycosyltransferase/glycogen phosphorylase"/>
    <property type="match status" value="1"/>
</dbReference>